<dbReference type="EMBL" id="AJLR01000046">
    <property type="protein sequence ID" value="EKN67525.1"/>
    <property type="molecule type" value="Genomic_DNA"/>
</dbReference>
<dbReference type="PATRIC" id="fig|1131731.3.peg.1787"/>
<dbReference type="Pfam" id="PF18895">
    <property type="entry name" value="T4SS_pilin"/>
    <property type="match status" value="1"/>
</dbReference>
<dbReference type="AlphaFoldDB" id="K6C8V1"/>
<organism evidence="1 2">
    <name type="scientific">Schinkia azotoformans LMG 9581</name>
    <dbReference type="NCBI Taxonomy" id="1131731"/>
    <lineage>
        <taxon>Bacteria</taxon>
        <taxon>Bacillati</taxon>
        <taxon>Bacillota</taxon>
        <taxon>Bacilli</taxon>
        <taxon>Bacillales</taxon>
        <taxon>Bacillaceae</taxon>
        <taxon>Calidifontibacillus/Schinkia group</taxon>
        <taxon>Schinkia</taxon>
    </lineage>
</organism>
<proteinExistence type="predicted"/>
<dbReference type="STRING" id="1131731.BAZO_08546"/>
<gene>
    <name evidence="1" type="ORF">BAZO_08546</name>
</gene>
<evidence type="ECO:0000313" key="2">
    <source>
        <dbReference type="Proteomes" id="UP000006315"/>
    </source>
</evidence>
<reference evidence="1 2" key="1">
    <citation type="journal article" date="2012" name="Front. Microbiol.">
        <title>Redundancy and modularity in membrane-associated dissimilatory nitrate reduction in Bacillus.</title>
        <authorList>
            <person name="Heylen K."/>
            <person name="Keltjens J."/>
        </authorList>
    </citation>
    <scope>NUCLEOTIDE SEQUENCE [LARGE SCALE GENOMIC DNA]</scope>
    <source>
        <strain evidence="1 2">LMG 9581</strain>
    </source>
</reference>
<evidence type="ECO:0000313" key="1">
    <source>
        <dbReference type="EMBL" id="EKN67525.1"/>
    </source>
</evidence>
<sequence length="146" mass="15703">MLTNRIQTVGAVNEFLSGEYRYKKVLNKTNKRLAKIGLKVAITVVAGSLFLDITTPLAFAQEVALPSVKETFGSAVNTALQPLIDVLKEISKPIAGVMVTWGCLRFMIGQQEQGISNMQQAAIGYILVQLSPIILKLITGVGDAVA</sequence>
<accession>K6C8V1</accession>
<keyword evidence="2" id="KW-1185">Reference proteome</keyword>
<dbReference type="Proteomes" id="UP000006315">
    <property type="component" value="Unassembled WGS sequence"/>
</dbReference>
<comment type="caution">
    <text evidence="1">The sequence shown here is derived from an EMBL/GenBank/DDBJ whole genome shotgun (WGS) entry which is preliminary data.</text>
</comment>
<dbReference type="InterPro" id="IPR043993">
    <property type="entry name" value="T4SS_pilin"/>
</dbReference>
<name>K6C8V1_SCHAZ</name>
<protein>
    <submittedName>
        <fullName evidence="1">Uncharacterized protein</fullName>
    </submittedName>
</protein>